<gene>
    <name evidence="1" type="ORF">HLVA_21990</name>
</gene>
<dbReference type="PIRSF" id="PIRSF028991">
    <property type="entry name" value="Glycl_rad_HI0521_prd"/>
    <property type="match status" value="1"/>
</dbReference>
<name>A0AAU9E522_9FUSO</name>
<keyword evidence="1" id="KW-0614">Plasmid</keyword>
<keyword evidence="2" id="KW-1185">Reference proteome</keyword>
<dbReference type="AlphaFoldDB" id="A0AAU9E522"/>
<evidence type="ECO:0000313" key="1">
    <source>
        <dbReference type="EMBL" id="BDU51630.1"/>
    </source>
</evidence>
<geneLocation type="plasmid" evidence="1 2">
    <name>pHIC</name>
</geneLocation>
<dbReference type="RefSeq" id="WP_307905498.1">
    <property type="nucleotide sequence ID" value="NZ_AP027060.1"/>
</dbReference>
<evidence type="ECO:0008006" key="3">
    <source>
        <dbReference type="Google" id="ProtNLM"/>
    </source>
</evidence>
<accession>A0AAU9E522</accession>
<reference evidence="1 2" key="1">
    <citation type="submission" date="2022-11" db="EMBL/GenBank/DDBJ databases">
        <title>Haliovirga abyssi gen. nov., sp. nov., a mesophilic fermentative bacterium isolated from the Iheya North hydrothermal field and the proposal of Haliovirgaceae fam. nov.</title>
        <authorList>
            <person name="Miyazaki U."/>
            <person name="Tame A."/>
            <person name="Miyazaki J."/>
            <person name="Takai K."/>
            <person name="Sawayama S."/>
            <person name="Kitajima M."/>
            <person name="Okamoto A."/>
            <person name="Nakagawa S."/>
        </authorList>
    </citation>
    <scope>NUCLEOTIDE SEQUENCE [LARGE SCALE GENOMIC DNA]</scope>
    <source>
        <strain evidence="1 2">IC12</strain>
        <plasmid evidence="1 2">pHIC</plasmid>
    </source>
</reference>
<organism evidence="1 2">
    <name type="scientific">Haliovirga abyssi</name>
    <dbReference type="NCBI Taxonomy" id="2996794"/>
    <lineage>
        <taxon>Bacteria</taxon>
        <taxon>Fusobacteriati</taxon>
        <taxon>Fusobacteriota</taxon>
        <taxon>Fusobacteriia</taxon>
        <taxon>Fusobacteriales</taxon>
        <taxon>Haliovirgaceae</taxon>
        <taxon>Haliovirga</taxon>
    </lineage>
</organism>
<dbReference type="NCBIfam" id="TIGR04040">
    <property type="entry name" value="glycyl_YjjI"/>
    <property type="match status" value="1"/>
</dbReference>
<dbReference type="KEGG" id="haby:HLVA_21990"/>
<dbReference type="Pfam" id="PF11230">
    <property type="entry name" value="YjjI-like"/>
    <property type="match status" value="1"/>
</dbReference>
<protein>
    <recommendedName>
        <fullName evidence="3">YjjI family glycine radical enzyme</fullName>
    </recommendedName>
</protein>
<sequence length="509" mass="57539">MEKILDIIKDEHLTFEQRVYSLARAAENMVDVLHLDDKIKKWMDKDIICDLAEGNAPYKPRYVVPDYQKFMEQGSQFLELSKPKDIWEAVNNLLILYKHVPSVTMVPVYLGNIDTLLEPFVKDEKEDVAKEAIKLFLNHIDKTITDSFCHADIGPLETKAGKLILEVSKELQNPIPNITIKYDKDKTSEKFAIQSIKTALAVAKPSFANDEIFRKDFNGDYAIASCYNGLYIGGGSYTLVRGKLSKLALEAKSKEDFFDNLLPEFVDRITRFMDKKTNFIVEESAFFKSNFLVKEGLVSRDKFTGMFGIVGLAECVNELLSLENSNDRFGHSKKADKLGEEIIKKLSELVNEHTNRYCEISNGHYLLHAQVGIDSDSGDSPGCRIPIGEEPDIYEHIVQSAPFHKYFPSGIGDIFKFDEMAKRNPKAILDIINGGFKTGLRYFSLYEDCADVIRITGYLVKKSEMNKLDKGVAVLRDTTVLGQGGRDNSGVLNRKLRGKDEYENGSKNV</sequence>
<dbReference type="EMBL" id="AP027060">
    <property type="protein sequence ID" value="BDU51630.1"/>
    <property type="molecule type" value="Genomic_DNA"/>
</dbReference>
<dbReference type="Proteomes" id="UP001321582">
    <property type="component" value="Plasmid pHIC"/>
</dbReference>
<dbReference type="InterPro" id="IPR016905">
    <property type="entry name" value="Glycyl_radical_YjjI-like"/>
</dbReference>
<evidence type="ECO:0000313" key="2">
    <source>
        <dbReference type="Proteomes" id="UP001321582"/>
    </source>
</evidence>
<proteinExistence type="predicted"/>
<dbReference type="SUPFAM" id="SSF51998">
    <property type="entry name" value="PFL-like glycyl radical enzymes"/>
    <property type="match status" value="1"/>
</dbReference>
<dbReference type="Gene3D" id="3.20.70.20">
    <property type="match status" value="1"/>
</dbReference>